<comment type="caution">
    <text evidence="1">The sequence shown here is derived from an EMBL/GenBank/DDBJ whole genome shotgun (WGS) entry which is preliminary data.</text>
</comment>
<evidence type="ECO:0000313" key="2">
    <source>
        <dbReference type="Proteomes" id="UP001160334"/>
    </source>
</evidence>
<accession>A0ABT6MK28</accession>
<evidence type="ECO:0000313" key="1">
    <source>
        <dbReference type="EMBL" id="MDH6284674.1"/>
    </source>
</evidence>
<gene>
    <name evidence="1" type="ORF">M2280_005935</name>
</gene>
<organism evidence="1 2">
    <name type="scientific">Prescottella agglutinans</name>
    <dbReference type="NCBI Taxonomy" id="1644129"/>
    <lineage>
        <taxon>Bacteria</taxon>
        <taxon>Bacillati</taxon>
        <taxon>Actinomycetota</taxon>
        <taxon>Actinomycetes</taxon>
        <taxon>Mycobacteriales</taxon>
        <taxon>Nocardiaceae</taxon>
        <taxon>Prescottella</taxon>
    </lineage>
</organism>
<sequence>MTADLPDEERLRRELEMLANVRRRLRDSEGVDFQIPTGAVDQVLDEYNAVRARESGDGPGAE</sequence>
<dbReference type="EMBL" id="JARXVC010000025">
    <property type="protein sequence ID" value="MDH6284674.1"/>
    <property type="molecule type" value="Genomic_DNA"/>
</dbReference>
<reference evidence="1 2" key="1">
    <citation type="submission" date="2023-04" db="EMBL/GenBank/DDBJ databases">
        <title>Forest soil microbial communities from Buena Vista Peninsula, Colon Province, Panama.</title>
        <authorList>
            <person name="Bouskill N."/>
        </authorList>
    </citation>
    <scope>NUCLEOTIDE SEQUENCE [LARGE SCALE GENOMIC DNA]</scope>
    <source>
        <strain evidence="1 2">CFH S0262</strain>
    </source>
</reference>
<proteinExistence type="predicted"/>
<name>A0ABT6MK28_9NOCA</name>
<protein>
    <submittedName>
        <fullName evidence="1">Uncharacterized protein</fullName>
    </submittedName>
</protein>
<dbReference type="RefSeq" id="WP_280763884.1">
    <property type="nucleotide sequence ID" value="NZ_JARXVC010000025.1"/>
</dbReference>
<keyword evidence="2" id="KW-1185">Reference proteome</keyword>
<dbReference type="Proteomes" id="UP001160334">
    <property type="component" value="Unassembled WGS sequence"/>
</dbReference>